<evidence type="ECO:0000256" key="3">
    <source>
        <dbReference type="SAM" id="SignalP"/>
    </source>
</evidence>
<dbReference type="AlphaFoldDB" id="A0A4R1FT11"/>
<comment type="similarity">
    <text evidence="2">Belongs to the MTB12 family.</text>
</comment>
<feature type="chain" id="PRO_5020184944" description="Low molecular weight antigen MTB12-like C-terminal domain-containing protein" evidence="3">
    <location>
        <begin position="27"/>
        <end position="178"/>
    </location>
</feature>
<proteinExistence type="inferred from homology"/>
<dbReference type="EMBL" id="SMFR01000002">
    <property type="protein sequence ID" value="TCJ97370.1"/>
    <property type="molecule type" value="Genomic_DNA"/>
</dbReference>
<sequence length="178" mass="18311">MIRRSAVRARTLGISIIAAATLTACASGDDRAASPIPTTKAATNCPAVPSTADIDALVSKAVNPNTPVAELLAMVQGMENVDPGPIEQARRRNSASIADLGMAWKVDKIVDNCGTASAEGNLAVNNQPGIPLTVPIVYDNNTWKIEKSTVCSLIIQGSGQIATGGDVDQDQALTLAGC</sequence>
<gene>
    <name evidence="5" type="ORF">DFR71_3412</name>
</gene>
<reference evidence="5 6" key="1">
    <citation type="submission" date="2019-03" db="EMBL/GenBank/DDBJ databases">
        <title>Genomic Encyclopedia of Type Strains, Phase IV (KMG-IV): sequencing the most valuable type-strain genomes for metagenomic binning, comparative biology and taxonomic classification.</title>
        <authorList>
            <person name="Goeker M."/>
        </authorList>
    </citation>
    <scope>NUCLEOTIDE SEQUENCE [LARGE SCALE GENOMIC DNA]</scope>
    <source>
        <strain evidence="5 6">DSM 44684</strain>
    </source>
</reference>
<accession>A0A4R1FT11</accession>
<comment type="caution">
    <text evidence="5">The sequence shown here is derived from an EMBL/GenBank/DDBJ whole genome shotgun (WGS) entry which is preliminary data.</text>
</comment>
<evidence type="ECO:0000256" key="1">
    <source>
        <dbReference type="ARBA" id="ARBA00022729"/>
    </source>
</evidence>
<evidence type="ECO:0000259" key="4">
    <source>
        <dbReference type="Pfam" id="PF26580"/>
    </source>
</evidence>
<keyword evidence="6" id="KW-1185">Reference proteome</keyword>
<keyword evidence="1 3" id="KW-0732">Signal</keyword>
<evidence type="ECO:0000256" key="2">
    <source>
        <dbReference type="ARBA" id="ARBA00093774"/>
    </source>
</evidence>
<feature type="signal peptide" evidence="3">
    <location>
        <begin position="1"/>
        <end position="26"/>
    </location>
</feature>
<dbReference type="Pfam" id="PF26580">
    <property type="entry name" value="Mtb12_C"/>
    <property type="match status" value="1"/>
</dbReference>
<dbReference type="InterPro" id="IPR058644">
    <property type="entry name" value="Mtb12-like_C"/>
</dbReference>
<organism evidence="5 6">
    <name type="scientific">Nocardia alba</name>
    <dbReference type="NCBI Taxonomy" id="225051"/>
    <lineage>
        <taxon>Bacteria</taxon>
        <taxon>Bacillati</taxon>
        <taxon>Actinomycetota</taxon>
        <taxon>Actinomycetes</taxon>
        <taxon>Mycobacteriales</taxon>
        <taxon>Nocardiaceae</taxon>
        <taxon>Nocardia</taxon>
    </lineage>
</organism>
<feature type="domain" description="Low molecular weight antigen MTB12-like C-terminal" evidence="4">
    <location>
        <begin position="47"/>
        <end position="156"/>
    </location>
</feature>
<dbReference type="PROSITE" id="PS51257">
    <property type="entry name" value="PROKAR_LIPOPROTEIN"/>
    <property type="match status" value="1"/>
</dbReference>
<protein>
    <recommendedName>
        <fullName evidence="4">Low molecular weight antigen MTB12-like C-terminal domain-containing protein</fullName>
    </recommendedName>
</protein>
<evidence type="ECO:0000313" key="5">
    <source>
        <dbReference type="EMBL" id="TCJ97370.1"/>
    </source>
</evidence>
<evidence type="ECO:0000313" key="6">
    <source>
        <dbReference type="Proteomes" id="UP000294856"/>
    </source>
</evidence>
<dbReference type="RefSeq" id="WP_067446637.1">
    <property type="nucleotide sequence ID" value="NZ_SMFR01000002.1"/>
</dbReference>
<dbReference type="Proteomes" id="UP000294856">
    <property type="component" value="Unassembled WGS sequence"/>
</dbReference>
<dbReference type="OrthoDB" id="4578162at2"/>
<dbReference type="STRING" id="1210063.GCA_001612665_01073"/>
<name>A0A4R1FT11_9NOCA</name>